<reference evidence="2" key="1">
    <citation type="journal article" date="2023" name="Mol. Phylogenet. Evol.">
        <title>Genome-scale phylogeny and comparative genomics of the fungal order Sordariales.</title>
        <authorList>
            <person name="Hensen N."/>
            <person name="Bonometti L."/>
            <person name="Westerberg I."/>
            <person name="Brannstrom I.O."/>
            <person name="Guillou S."/>
            <person name="Cros-Aarteil S."/>
            <person name="Calhoun S."/>
            <person name="Haridas S."/>
            <person name="Kuo A."/>
            <person name="Mondo S."/>
            <person name="Pangilinan J."/>
            <person name="Riley R."/>
            <person name="LaButti K."/>
            <person name="Andreopoulos B."/>
            <person name="Lipzen A."/>
            <person name="Chen C."/>
            <person name="Yan M."/>
            <person name="Daum C."/>
            <person name="Ng V."/>
            <person name="Clum A."/>
            <person name="Steindorff A."/>
            <person name="Ohm R.A."/>
            <person name="Martin F."/>
            <person name="Silar P."/>
            <person name="Natvig D.O."/>
            <person name="Lalanne C."/>
            <person name="Gautier V."/>
            <person name="Ament-Velasquez S.L."/>
            <person name="Kruys A."/>
            <person name="Hutchinson M.I."/>
            <person name="Powell A.J."/>
            <person name="Barry K."/>
            <person name="Miller A.N."/>
            <person name="Grigoriev I.V."/>
            <person name="Debuchy R."/>
            <person name="Gladieux P."/>
            <person name="Hiltunen Thoren M."/>
            <person name="Johannesson H."/>
        </authorList>
    </citation>
    <scope>NUCLEOTIDE SEQUENCE</scope>
    <source>
        <strain evidence="2">CBS 955.72</strain>
    </source>
</reference>
<keyword evidence="1" id="KW-0812">Transmembrane</keyword>
<evidence type="ECO:0000313" key="2">
    <source>
        <dbReference type="EMBL" id="KAK3364121.1"/>
    </source>
</evidence>
<protein>
    <submittedName>
        <fullName evidence="2">Uncharacterized protein</fullName>
    </submittedName>
</protein>
<accession>A0AAJ0HWC5</accession>
<keyword evidence="1" id="KW-0472">Membrane</keyword>
<reference evidence="2" key="2">
    <citation type="submission" date="2023-06" db="EMBL/GenBank/DDBJ databases">
        <authorList>
            <consortium name="Lawrence Berkeley National Laboratory"/>
            <person name="Haridas S."/>
            <person name="Hensen N."/>
            <person name="Bonometti L."/>
            <person name="Westerberg I."/>
            <person name="Brannstrom I.O."/>
            <person name="Guillou S."/>
            <person name="Cros-Aarteil S."/>
            <person name="Calhoun S."/>
            <person name="Kuo A."/>
            <person name="Mondo S."/>
            <person name="Pangilinan J."/>
            <person name="Riley R."/>
            <person name="Labutti K."/>
            <person name="Andreopoulos B."/>
            <person name="Lipzen A."/>
            <person name="Chen C."/>
            <person name="Yanf M."/>
            <person name="Daum C."/>
            <person name="Ng V."/>
            <person name="Clum A."/>
            <person name="Steindorff A."/>
            <person name="Ohm R."/>
            <person name="Martin F."/>
            <person name="Silar P."/>
            <person name="Natvig D."/>
            <person name="Lalanne C."/>
            <person name="Gautier V."/>
            <person name="Ament-Velasquez S.L."/>
            <person name="Kruys A."/>
            <person name="Hutchinson M.I."/>
            <person name="Powell A.J."/>
            <person name="Barry K."/>
            <person name="Miller A.N."/>
            <person name="Grigoriev I.V."/>
            <person name="Debuchy R."/>
            <person name="Gladieux P."/>
            <person name="Thoren M.H."/>
            <person name="Johannesson H."/>
        </authorList>
    </citation>
    <scope>NUCLEOTIDE SEQUENCE</scope>
    <source>
        <strain evidence="2">CBS 955.72</strain>
    </source>
</reference>
<organism evidence="2 3">
    <name type="scientific">Lasiosphaeria hispida</name>
    <dbReference type="NCBI Taxonomy" id="260671"/>
    <lineage>
        <taxon>Eukaryota</taxon>
        <taxon>Fungi</taxon>
        <taxon>Dikarya</taxon>
        <taxon>Ascomycota</taxon>
        <taxon>Pezizomycotina</taxon>
        <taxon>Sordariomycetes</taxon>
        <taxon>Sordariomycetidae</taxon>
        <taxon>Sordariales</taxon>
        <taxon>Lasiosphaeriaceae</taxon>
        <taxon>Lasiosphaeria</taxon>
    </lineage>
</organism>
<dbReference type="EMBL" id="JAUIQD010000001">
    <property type="protein sequence ID" value="KAK3364121.1"/>
    <property type="molecule type" value="Genomic_DNA"/>
</dbReference>
<gene>
    <name evidence="2" type="ORF">B0T25DRAFT_563137</name>
</gene>
<name>A0AAJ0HWC5_9PEZI</name>
<feature type="transmembrane region" description="Helical" evidence="1">
    <location>
        <begin position="52"/>
        <end position="78"/>
    </location>
</feature>
<evidence type="ECO:0000256" key="1">
    <source>
        <dbReference type="SAM" id="Phobius"/>
    </source>
</evidence>
<dbReference type="Proteomes" id="UP001275084">
    <property type="component" value="Unassembled WGS sequence"/>
</dbReference>
<keyword evidence="3" id="KW-1185">Reference proteome</keyword>
<comment type="caution">
    <text evidence="2">The sequence shown here is derived from an EMBL/GenBank/DDBJ whole genome shotgun (WGS) entry which is preliminary data.</text>
</comment>
<dbReference type="AlphaFoldDB" id="A0AAJ0HWC5"/>
<evidence type="ECO:0000313" key="3">
    <source>
        <dbReference type="Proteomes" id="UP001275084"/>
    </source>
</evidence>
<sequence length="83" mass="9586">MYQMEFFNLVVKLIDLDPEAGGQQAARLVKRQPAHQQTMTYEINHRGTQARFFTLVSWGSVLILIFIFTTIILVIWFLSALKA</sequence>
<keyword evidence="1" id="KW-1133">Transmembrane helix</keyword>
<proteinExistence type="predicted"/>